<proteinExistence type="predicted"/>
<dbReference type="Gene3D" id="3.40.1350.10">
    <property type="match status" value="1"/>
</dbReference>
<dbReference type="eggNOG" id="COG1598">
    <property type="taxonomic scope" value="Bacteria"/>
</dbReference>
<dbReference type="SUPFAM" id="SSF52980">
    <property type="entry name" value="Restriction endonuclease-like"/>
    <property type="match status" value="1"/>
</dbReference>
<dbReference type="Gene3D" id="3.30.160.250">
    <property type="match status" value="1"/>
</dbReference>
<organism evidence="2 3">
    <name type="scientific">Allomeiothermus silvanus (strain ATCC 700542 / DSM 9946 / NBRC 106475 / NCIMB 13440 / VI-R2)</name>
    <name type="common">Thermus silvanus</name>
    <dbReference type="NCBI Taxonomy" id="526227"/>
    <lineage>
        <taxon>Bacteria</taxon>
        <taxon>Thermotogati</taxon>
        <taxon>Deinococcota</taxon>
        <taxon>Deinococci</taxon>
        <taxon>Thermales</taxon>
        <taxon>Thermaceae</taxon>
        <taxon>Allomeiothermus</taxon>
    </lineage>
</organism>
<protein>
    <recommendedName>
        <fullName evidence="4">Type II toxin-antitoxin system HicB family antitoxin</fullName>
    </recommendedName>
</protein>
<dbReference type="EMBL" id="CP002042">
    <property type="protein sequence ID" value="ADH64215.1"/>
    <property type="molecule type" value="Genomic_DNA"/>
</dbReference>
<evidence type="ECO:0000313" key="3">
    <source>
        <dbReference type="Proteomes" id="UP000001916"/>
    </source>
</evidence>
<dbReference type="SUPFAM" id="SSF143100">
    <property type="entry name" value="TTHA1013/TTHA0281-like"/>
    <property type="match status" value="1"/>
</dbReference>
<dbReference type="Proteomes" id="UP000001916">
    <property type="component" value="Chromosome"/>
</dbReference>
<evidence type="ECO:0000313" key="2">
    <source>
        <dbReference type="EMBL" id="ADH64215.1"/>
    </source>
</evidence>
<dbReference type="AlphaFoldDB" id="D7BA80"/>
<evidence type="ECO:0000256" key="1">
    <source>
        <dbReference type="SAM" id="MobiDB-lite"/>
    </source>
</evidence>
<keyword evidence="3" id="KW-1185">Reference proteome</keyword>
<dbReference type="InterPro" id="IPR011856">
    <property type="entry name" value="tRNA_endonuc-like_dom_sf"/>
</dbReference>
<sequence>MGLLTDYLALALKSAQYRPGEGGYLEATVPEISGLLVRGRSFEECRERLSEELELWLAKSLLSHQTVPELGPAGAALQELALTTHPSTNPTEQVILKTVKSILEEVRALRRGGRADGVDRSPAQPQPPRQEPKRPSTRVSEYVNEVGLQLQLSRNGGSEAEEKALERISGFMGERFAAVSGFYEKIKATAAKGSGEFQYSLASASQNDIGAVTQLCTMLKEAGLLKSYTYSSKQRRIYGRLSVEGKMQGFITGGWLERYAKQVIQLSLRRRNIPHDLLANPSIVYPNGDRFEVDLLVRTPNRFLLVECKTGGYDEALERHQRIAQDLRIPAKQVMYVLLGIPEAVLDELHNQWGFTFVNEKTLEGELEKLLT</sequence>
<dbReference type="InterPro" id="IPR049389">
    <property type="entry name" value="TTHA0281-like"/>
</dbReference>
<dbReference type="HOGENOM" id="CLU_778301_0_0_0"/>
<feature type="region of interest" description="Disordered" evidence="1">
    <location>
        <begin position="111"/>
        <end position="138"/>
    </location>
</feature>
<dbReference type="OrthoDB" id="24840at2"/>
<reference evidence="2 3" key="1">
    <citation type="journal article" date="2010" name="Stand. Genomic Sci.">
        <title>Complete genome sequence of Meiothermus silvanus type strain (VI-R2).</title>
        <authorList>
            <person name="Sikorski J."/>
            <person name="Tindall B.J."/>
            <person name="Lowry S."/>
            <person name="Lucas S."/>
            <person name="Nolan M."/>
            <person name="Copeland A."/>
            <person name="Glavina Del Rio T."/>
            <person name="Tice H."/>
            <person name="Cheng J.F."/>
            <person name="Han C."/>
            <person name="Pitluck S."/>
            <person name="Liolios K."/>
            <person name="Ivanova N."/>
            <person name="Mavromatis K."/>
            <person name="Mikhailova N."/>
            <person name="Pati A."/>
            <person name="Goodwin L."/>
            <person name="Chen A."/>
            <person name="Palaniappan K."/>
            <person name="Land M."/>
            <person name="Hauser L."/>
            <person name="Chang Y.J."/>
            <person name="Jeffries C.D."/>
            <person name="Rohde M."/>
            <person name="Goker M."/>
            <person name="Woyke T."/>
            <person name="Bristow J."/>
            <person name="Eisen J.A."/>
            <person name="Markowitz V."/>
            <person name="Hugenholtz P."/>
            <person name="Kyrpides N.C."/>
            <person name="Klenk H.P."/>
            <person name="Lapidus A."/>
        </authorList>
    </citation>
    <scope>NUCLEOTIDE SEQUENCE [LARGE SCALE GENOMIC DNA]</scope>
    <source>
        <strain evidence="3">ATCC 700542 / DSM 9946 / VI-R2</strain>
    </source>
</reference>
<dbReference type="GO" id="GO:0003676">
    <property type="term" value="F:nucleic acid binding"/>
    <property type="evidence" value="ECO:0007669"/>
    <property type="project" value="InterPro"/>
</dbReference>
<dbReference type="RefSeq" id="WP_013158759.1">
    <property type="nucleotide sequence ID" value="NC_014212.1"/>
</dbReference>
<dbReference type="Pfam" id="PF21748">
    <property type="entry name" value="UPF0150"/>
    <property type="match status" value="1"/>
</dbReference>
<dbReference type="InterPro" id="IPR011335">
    <property type="entry name" value="Restrct_endonuc-II-like"/>
</dbReference>
<dbReference type="STRING" id="526227.Mesil_2357"/>
<accession>D7BA80</accession>
<gene>
    <name evidence="2" type="ordered locus">Mesil_2357</name>
</gene>
<dbReference type="InterPro" id="IPR035069">
    <property type="entry name" value="TTHA1013/TTHA0281-like"/>
</dbReference>
<name>D7BA80_ALLS1</name>
<evidence type="ECO:0008006" key="4">
    <source>
        <dbReference type="Google" id="ProtNLM"/>
    </source>
</evidence>
<dbReference type="KEGG" id="msv:Mesil_2357"/>